<keyword evidence="2" id="KW-0378">Hydrolase</keyword>
<feature type="domain" description="Alpha/beta hydrolase fold-3" evidence="3">
    <location>
        <begin position="100"/>
        <end position="164"/>
    </location>
</feature>
<comment type="similarity">
    <text evidence="1">Belongs to the 'GDXG' lipolytic enzyme family.</text>
</comment>
<evidence type="ECO:0000256" key="2">
    <source>
        <dbReference type="ARBA" id="ARBA00022801"/>
    </source>
</evidence>
<dbReference type="GO" id="GO:0016787">
    <property type="term" value="F:hydrolase activity"/>
    <property type="evidence" value="ECO:0007669"/>
    <property type="project" value="UniProtKB-KW"/>
</dbReference>
<sequence>MSGEKMGAAKKKGQGLAALPWTVRFQVFALSAACDLSQRRDGTVNRSLFSLVDRQTRASSRPDARGVRSADVAVDASRGLWARVFSPSTEQAGTAPLSVVMYFHGGGFSLLSAASTSLDAMCRRFCRELGAVVVSVNYRLVPEHRYPAAYDDGEDALRYLATTGLPADISLTRSNNEAQLGEDDHLATAMDPYSRVNYSLITPERPWRCRVLREMNPLSGRVPEAIS</sequence>
<dbReference type="InterPro" id="IPR050466">
    <property type="entry name" value="Carboxylest/Gibb_receptor"/>
</dbReference>
<evidence type="ECO:0000313" key="5">
    <source>
        <dbReference type="Proteomes" id="UP001231189"/>
    </source>
</evidence>
<evidence type="ECO:0000313" key="4">
    <source>
        <dbReference type="EMBL" id="KAK1687194.1"/>
    </source>
</evidence>
<dbReference type="Proteomes" id="UP001231189">
    <property type="component" value="Unassembled WGS sequence"/>
</dbReference>
<dbReference type="PROSITE" id="PS01173">
    <property type="entry name" value="LIPASE_GDXG_HIS"/>
    <property type="match status" value="1"/>
</dbReference>
<evidence type="ECO:0000256" key="1">
    <source>
        <dbReference type="ARBA" id="ARBA00010515"/>
    </source>
</evidence>
<dbReference type="InterPro" id="IPR002168">
    <property type="entry name" value="Lipase_GDXG_HIS_AS"/>
</dbReference>
<dbReference type="Pfam" id="PF07859">
    <property type="entry name" value="Abhydrolase_3"/>
    <property type="match status" value="1"/>
</dbReference>
<dbReference type="SUPFAM" id="SSF53474">
    <property type="entry name" value="alpha/beta-Hydrolases"/>
    <property type="match status" value="1"/>
</dbReference>
<name>A0AAD8TT32_LOLMU</name>
<dbReference type="InterPro" id="IPR029058">
    <property type="entry name" value="AB_hydrolase_fold"/>
</dbReference>
<dbReference type="EMBL" id="JAUUTY010000002">
    <property type="protein sequence ID" value="KAK1687194.1"/>
    <property type="molecule type" value="Genomic_DNA"/>
</dbReference>
<proteinExistence type="inferred from homology"/>
<dbReference type="Gene3D" id="3.40.50.1820">
    <property type="entry name" value="alpha/beta hydrolase"/>
    <property type="match status" value="1"/>
</dbReference>
<dbReference type="InterPro" id="IPR013094">
    <property type="entry name" value="AB_hydrolase_3"/>
</dbReference>
<organism evidence="4 5">
    <name type="scientific">Lolium multiflorum</name>
    <name type="common">Italian ryegrass</name>
    <name type="synonym">Lolium perenne subsp. multiflorum</name>
    <dbReference type="NCBI Taxonomy" id="4521"/>
    <lineage>
        <taxon>Eukaryota</taxon>
        <taxon>Viridiplantae</taxon>
        <taxon>Streptophyta</taxon>
        <taxon>Embryophyta</taxon>
        <taxon>Tracheophyta</taxon>
        <taxon>Spermatophyta</taxon>
        <taxon>Magnoliopsida</taxon>
        <taxon>Liliopsida</taxon>
        <taxon>Poales</taxon>
        <taxon>Poaceae</taxon>
        <taxon>BOP clade</taxon>
        <taxon>Pooideae</taxon>
        <taxon>Poodae</taxon>
        <taxon>Poeae</taxon>
        <taxon>Poeae Chloroplast Group 2 (Poeae type)</taxon>
        <taxon>Loliodinae</taxon>
        <taxon>Loliinae</taxon>
        <taxon>Lolium</taxon>
    </lineage>
</organism>
<dbReference type="AlphaFoldDB" id="A0AAD8TT32"/>
<keyword evidence="5" id="KW-1185">Reference proteome</keyword>
<gene>
    <name evidence="4" type="ORF">QYE76_048042</name>
</gene>
<comment type="caution">
    <text evidence="4">The sequence shown here is derived from an EMBL/GenBank/DDBJ whole genome shotgun (WGS) entry which is preliminary data.</text>
</comment>
<dbReference type="PANTHER" id="PTHR23024:SF24">
    <property type="entry name" value="ALPHA_BETA HYDROLASE FOLD-3 DOMAIN-CONTAINING PROTEIN"/>
    <property type="match status" value="1"/>
</dbReference>
<accession>A0AAD8TT32</accession>
<reference evidence="4" key="1">
    <citation type="submission" date="2023-07" db="EMBL/GenBank/DDBJ databases">
        <title>A chromosome-level genome assembly of Lolium multiflorum.</title>
        <authorList>
            <person name="Chen Y."/>
            <person name="Copetti D."/>
            <person name="Kolliker R."/>
            <person name="Studer B."/>
        </authorList>
    </citation>
    <scope>NUCLEOTIDE SEQUENCE</scope>
    <source>
        <strain evidence="4">02402/16</strain>
        <tissue evidence="4">Leaf</tissue>
    </source>
</reference>
<protein>
    <recommendedName>
        <fullName evidence="3">Alpha/beta hydrolase fold-3 domain-containing protein</fullName>
    </recommendedName>
</protein>
<dbReference type="PANTHER" id="PTHR23024">
    <property type="entry name" value="ARYLACETAMIDE DEACETYLASE"/>
    <property type="match status" value="1"/>
</dbReference>
<evidence type="ECO:0000259" key="3">
    <source>
        <dbReference type="Pfam" id="PF07859"/>
    </source>
</evidence>